<keyword evidence="2" id="KW-0064">Aspartyl protease</keyword>
<dbReference type="EMBL" id="UYRR01031907">
    <property type="protein sequence ID" value="VDK53231.1"/>
    <property type="molecule type" value="Genomic_DNA"/>
</dbReference>
<sequence>MSAAVELLLILLALSHATDALFRVPLVKPRDVGTESSFHRYHRYYSGNSISSGWPFDSDEKMLHNVPLFNYYNILYAGLISIAEIPVQGYTSPLKAPLMIIHILQVIFDTGSWSFWVDCAECSSKACQGAKKFSCSESSTCSLAQSALTAEPYGKGSYSGYSATDIVCSVTQGVLGLSNNRSSSGTQSVLNQIYANPQCKEKKIAFWLNRNRWSADGGEMTLCGMDKNHYQGDLTWIPIIYDVEWFIQVDSVYVGPNKFSGRVQGLVDTGSTFLHIPGPQFSQVGNGKCIVGIGEYTLDAYTWILGDVFIGQYYSVFDHENKRVGFAELKAPAAR</sequence>
<reference evidence="5 6" key="2">
    <citation type="submission" date="2018-11" db="EMBL/GenBank/DDBJ databases">
        <authorList>
            <consortium name="Pathogen Informatics"/>
        </authorList>
    </citation>
    <scope>NUCLEOTIDE SEQUENCE [LARGE SCALE GENOMIC DNA]</scope>
</reference>
<dbReference type="Proteomes" id="UP000267096">
    <property type="component" value="Unassembled WGS sequence"/>
</dbReference>
<dbReference type="InterPro" id="IPR033121">
    <property type="entry name" value="PEPTIDASE_A1"/>
</dbReference>
<evidence type="ECO:0000256" key="1">
    <source>
        <dbReference type="ARBA" id="ARBA00007447"/>
    </source>
</evidence>
<evidence type="ECO:0000313" key="5">
    <source>
        <dbReference type="EMBL" id="VDK53231.1"/>
    </source>
</evidence>
<keyword evidence="6" id="KW-1185">Reference proteome</keyword>
<evidence type="ECO:0000256" key="2">
    <source>
        <dbReference type="RuleBase" id="RU000454"/>
    </source>
</evidence>
<dbReference type="PRINTS" id="PR00792">
    <property type="entry name" value="PEPSIN"/>
</dbReference>
<dbReference type="SUPFAM" id="SSF50630">
    <property type="entry name" value="Acid proteases"/>
    <property type="match status" value="1"/>
</dbReference>
<gene>
    <name evidence="5" type="ORF">ASIM_LOCUS14746</name>
</gene>
<dbReference type="InterPro" id="IPR034164">
    <property type="entry name" value="Pepsin-like_dom"/>
</dbReference>
<feature type="signal peptide" evidence="3">
    <location>
        <begin position="1"/>
        <end position="20"/>
    </location>
</feature>
<dbReference type="PROSITE" id="PS00141">
    <property type="entry name" value="ASP_PROTEASE"/>
    <property type="match status" value="1"/>
</dbReference>
<dbReference type="InterPro" id="IPR021109">
    <property type="entry name" value="Peptidase_aspartic_dom_sf"/>
</dbReference>
<organism evidence="7">
    <name type="scientific">Anisakis simplex</name>
    <name type="common">Herring worm</name>
    <dbReference type="NCBI Taxonomy" id="6269"/>
    <lineage>
        <taxon>Eukaryota</taxon>
        <taxon>Metazoa</taxon>
        <taxon>Ecdysozoa</taxon>
        <taxon>Nematoda</taxon>
        <taxon>Chromadorea</taxon>
        <taxon>Rhabditida</taxon>
        <taxon>Spirurina</taxon>
        <taxon>Ascaridomorpha</taxon>
        <taxon>Ascaridoidea</taxon>
        <taxon>Anisakidae</taxon>
        <taxon>Anisakis</taxon>
        <taxon>Anisakis simplex complex</taxon>
    </lineage>
</organism>
<dbReference type="InterPro" id="IPR001461">
    <property type="entry name" value="Aspartic_peptidase_A1"/>
</dbReference>
<dbReference type="CDD" id="cd05471">
    <property type="entry name" value="pepsin_like"/>
    <property type="match status" value="1"/>
</dbReference>
<evidence type="ECO:0000313" key="6">
    <source>
        <dbReference type="Proteomes" id="UP000267096"/>
    </source>
</evidence>
<accession>A0A0M3K306</accession>
<dbReference type="PROSITE" id="PS51767">
    <property type="entry name" value="PEPTIDASE_A1"/>
    <property type="match status" value="1"/>
</dbReference>
<protein>
    <submittedName>
        <fullName evidence="7">Peptidase A1 domain-containing protein</fullName>
    </submittedName>
</protein>
<feature type="domain" description="Peptidase A1" evidence="4">
    <location>
        <begin position="90"/>
        <end position="335"/>
    </location>
</feature>
<keyword evidence="2" id="KW-0645">Protease</keyword>
<dbReference type="Gene3D" id="2.40.70.10">
    <property type="entry name" value="Acid Proteases"/>
    <property type="match status" value="3"/>
</dbReference>
<dbReference type="GO" id="GO:0006508">
    <property type="term" value="P:proteolysis"/>
    <property type="evidence" value="ECO:0007669"/>
    <property type="project" value="UniProtKB-KW"/>
</dbReference>
<reference evidence="7" key="1">
    <citation type="submission" date="2017-02" db="UniProtKB">
        <authorList>
            <consortium name="WormBaseParasite"/>
        </authorList>
    </citation>
    <scope>IDENTIFICATION</scope>
</reference>
<dbReference type="InterPro" id="IPR001969">
    <property type="entry name" value="Aspartic_peptidase_AS"/>
</dbReference>
<feature type="chain" id="PRO_5043121219" evidence="3">
    <location>
        <begin position="21"/>
        <end position="335"/>
    </location>
</feature>
<dbReference type="Pfam" id="PF00026">
    <property type="entry name" value="Asp"/>
    <property type="match status" value="2"/>
</dbReference>
<evidence type="ECO:0000256" key="3">
    <source>
        <dbReference type="SAM" id="SignalP"/>
    </source>
</evidence>
<dbReference type="AlphaFoldDB" id="A0A0M3K306"/>
<dbReference type="PANTHER" id="PTHR47966">
    <property type="entry name" value="BETA-SITE APP-CLEAVING ENZYME, ISOFORM A-RELATED"/>
    <property type="match status" value="1"/>
</dbReference>
<evidence type="ECO:0000313" key="7">
    <source>
        <dbReference type="WBParaSite" id="ASIM_0001533601-mRNA-1"/>
    </source>
</evidence>
<dbReference type="GO" id="GO:0004190">
    <property type="term" value="F:aspartic-type endopeptidase activity"/>
    <property type="evidence" value="ECO:0007669"/>
    <property type="project" value="UniProtKB-KW"/>
</dbReference>
<name>A0A0M3K306_ANISI</name>
<keyword evidence="3" id="KW-0732">Signal</keyword>
<dbReference type="PANTHER" id="PTHR47966:SF40">
    <property type="entry name" value="ASPARTIC PROTEASE 3"/>
    <property type="match status" value="1"/>
</dbReference>
<comment type="similarity">
    <text evidence="1 2">Belongs to the peptidase A1 family.</text>
</comment>
<evidence type="ECO:0000259" key="4">
    <source>
        <dbReference type="PROSITE" id="PS51767"/>
    </source>
</evidence>
<keyword evidence="2" id="KW-0378">Hydrolase</keyword>
<dbReference type="WBParaSite" id="ASIM_0001533601-mRNA-1">
    <property type="protein sequence ID" value="ASIM_0001533601-mRNA-1"/>
    <property type="gene ID" value="ASIM_0001533601"/>
</dbReference>
<dbReference type="OrthoDB" id="771136at2759"/>
<proteinExistence type="inferred from homology"/>